<evidence type="ECO:0000313" key="1">
    <source>
        <dbReference type="EMBL" id="KKL83428.1"/>
    </source>
</evidence>
<gene>
    <name evidence="1" type="ORF">LCGC14_1974880</name>
</gene>
<accession>A0A0F9FB14</accession>
<dbReference type="EMBL" id="LAZR01021981">
    <property type="protein sequence ID" value="KKL83428.1"/>
    <property type="molecule type" value="Genomic_DNA"/>
</dbReference>
<proteinExistence type="predicted"/>
<sequence length="87" mass="9984">MMCEECYRIEEIAGREQDRLIEEINSHICDGGDPLTDPRVIKLVEAVERYFEWLDRRESIPLAGGSSRRGEMRTALANLKSTVEKSN</sequence>
<dbReference type="AlphaFoldDB" id="A0A0F9FB14"/>
<organism evidence="1">
    <name type="scientific">marine sediment metagenome</name>
    <dbReference type="NCBI Taxonomy" id="412755"/>
    <lineage>
        <taxon>unclassified sequences</taxon>
        <taxon>metagenomes</taxon>
        <taxon>ecological metagenomes</taxon>
    </lineage>
</organism>
<reference evidence="1" key="1">
    <citation type="journal article" date="2015" name="Nature">
        <title>Complex archaea that bridge the gap between prokaryotes and eukaryotes.</title>
        <authorList>
            <person name="Spang A."/>
            <person name="Saw J.H."/>
            <person name="Jorgensen S.L."/>
            <person name="Zaremba-Niedzwiedzka K."/>
            <person name="Martijn J."/>
            <person name="Lind A.E."/>
            <person name="van Eijk R."/>
            <person name="Schleper C."/>
            <person name="Guy L."/>
            <person name="Ettema T.J."/>
        </authorList>
    </citation>
    <scope>NUCLEOTIDE SEQUENCE</scope>
</reference>
<protein>
    <submittedName>
        <fullName evidence="1">Uncharacterized protein</fullName>
    </submittedName>
</protein>
<comment type="caution">
    <text evidence="1">The sequence shown here is derived from an EMBL/GenBank/DDBJ whole genome shotgun (WGS) entry which is preliminary data.</text>
</comment>
<name>A0A0F9FB14_9ZZZZ</name>